<organism evidence="2 3">
    <name type="scientific">Bemisia tabaci</name>
    <name type="common">Sweetpotato whitefly</name>
    <name type="synonym">Aleurodes tabaci</name>
    <dbReference type="NCBI Taxonomy" id="7038"/>
    <lineage>
        <taxon>Eukaryota</taxon>
        <taxon>Metazoa</taxon>
        <taxon>Ecdysozoa</taxon>
        <taxon>Arthropoda</taxon>
        <taxon>Hexapoda</taxon>
        <taxon>Insecta</taxon>
        <taxon>Pterygota</taxon>
        <taxon>Neoptera</taxon>
        <taxon>Paraneoptera</taxon>
        <taxon>Hemiptera</taxon>
        <taxon>Sternorrhyncha</taxon>
        <taxon>Aleyrodoidea</taxon>
        <taxon>Aleyrodidae</taxon>
        <taxon>Aleyrodinae</taxon>
        <taxon>Bemisia</taxon>
    </lineage>
</organism>
<sequence length="151" mass="17393">MFYTRNPPTWRGHDPSTVYLTPEIIPPFTQRPITKSVPTVVSSTIQDATGDLRRILWQPSLFEDVRNDVNHRRTRFYNRSNRPQSRLYVKEDTISKEGATDSEGVVIGGSSIEAAKPEIEEFVRLSTRSKKRKRLPKVRTTSEVSFIDRNS</sequence>
<reference evidence="2" key="1">
    <citation type="submission" date="2021-12" db="EMBL/GenBank/DDBJ databases">
        <authorList>
            <person name="King R."/>
        </authorList>
    </citation>
    <scope>NUCLEOTIDE SEQUENCE</scope>
</reference>
<accession>A0A9P0EX01</accession>
<evidence type="ECO:0000313" key="2">
    <source>
        <dbReference type="EMBL" id="CAH0382698.1"/>
    </source>
</evidence>
<protein>
    <submittedName>
        <fullName evidence="2">Uncharacterized protein</fullName>
    </submittedName>
</protein>
<proteinExistence type="predicted"/>
<feature type="region of interest" description="Disordered" evidence="1">
    <location>
        <begin position="130"/>
        <end position="151"/>
    </location>
</feature>
<evidence type="ECO:0000256" key="1">
    <source>
        <dbReference type="SAM" id="MobiDB-lite"/>
    </source>
</evidence>
<name>A0A9P0EX01_BEMTA</name>
<dbReference type="AlphaFoldDB" id="A0A9P0EX01"/>
<feature type="compositionally biased region" description="Polar residues" evidence="1">
    <location>
        <begin position="139"/>
        <end position="151"/>
    </location>
</feature>
<evidence type="ECO:0000313" key="3">
    <source>
        <dbReference type="Proteomes" id="UP001152759"/>
    </source>
</evidence>
<gene>
    <name evidence="2" type="ORF">BEMITA_LOCUS2207</name>
</gene>
<dbReference type="Proteomes" id="UP001152759">
    <property type="component" value="Chromosome 10"/>
</dbReference>
<dbReference type="EMBL" id="OU963871">
    <property type="protein sequence ID" value="CAH0382698.1"/>
    <property type="molecule type" value="Genomic_DNA"/>
</dbReference>
<keyword evidence="3" id="KW-1185">Reference proteome</keyword>